<dbReference type="EMBL" id="AP009384">
    <property type="protein sequence ID" value="BAF89618.1"/>
    <property type="molecule type" value="Genomic_DNA"/>
</dbReference>
<gene>
    <name evidence="2" type="ordered locus">AZC_3620</name>
</gene>
<sequence>MRSLVIASMALALVGAVSPALAKGPGKYAVQGNNSEDKSSYKGTATITKTGKDSFRVVSVIDGDKFDGYGIGDDDLIAVTFTGNGSTGVALYVAQDDGSYKGIWAFKGDSKISTEQLTPAK</sequence>
<keyword evidence="1" id="KW-0732">Signal</keyword>
<accession>A8IFI8</accession>
<feature type="signal peptide" evidence="1">
    <location>
        <begin position="1"/>
        <end position="22"/>
    </location>
</feature>
<evidence type="ECO:0000256" key="1">
    <source>
        <dbReference type="SAM" id="SignalP"/>
    </source>
</evidence>
<feature type="chain" id="PRO_5002724398" description="Secreted protein" evidence="1">
    <location>
        <begin position="23"/>
        <end position="121"/>
    </location>
</feature>
<reference evidence="2 3" key="5">
    <citation type="journal article" date="2010" name="Appl. Environ. Microbiol.">
        <title>phrR-like gene praR of Azorhizobium caulinodans ORS571 is essential for symbiosis with Sesbania rostrata and is involved in expression of reb genes.</title>
        <authorList>
            <person name="Akiba N."/>
            <person name="Aono T."/>
            <person name="Toyazaki H."/>
            <person name="Sato S."/>
            <person name="Oyaizu H."/>
        </authorList>
    </citation>
    <scope>NUCLEOTIDE SEQUENCE [LARGE SCALE GENOMIC DNA]</scope>
    <source>
        <strain evidence="3">ATCC 43989 / DSM 5975 / JCM 20966 / LMG 6465 / NBRC 14845 / NCIMB 13405 / ORS 571</strain>
    </source>
</reference>
<organism evidence="2 3">
    <name type="scientific">Azorhizobium caulinodans (strain ATCC 43989 / DSM 5975 / JCM 20966 / LMG 6465 / NBRC 14845 / NCIMB 13405 / ORS 571)</name>
    <dbReference type="NCBI Taxonomy" id="438753"/>
    <lineage>
        <taxon>Bacteria</taxon>
        <taxon>Pseudomonadati</taxon>
        <taxon>Pseudomonadota</taxon>
        <taxon>Alphaproteobacteria</taxon>
        <taxon>Hyphomicrobiales</taxon>
        <taxon>Xanthobacteraceae</taxon>
        <taxon>Azorhizobium</taxon>
    </lineage>
</organism>
<protein>
    <recommendedName>
        <fullName evidence="4">Secreted protein</fullName>
    </recommendedName>
</protein>
<evidence type="ECO:0000313" key="3">
    <source>
        <dbReference type="Proteomes" id="UP000000270"/>
    </source>
</evidence>
<keyword evidence="3" id="KW-1185">Reference proteome</keyword>
<evidence type="ECO:0008006" key="4">
    <source>
        <dbReference type="Google" id="ProtNLM"/>
    </source>
</evidence>
<reference evidence="2 3" key="6">
    <citation type="journal article" date="2011" name="Appl. Environ. Microbiol.">
        <title>Involvement of the azorhizobial chromosome partition gene (parA) in the onset of bacteroid differentiation during Sesbania rostrata stem nodule development.</title>
        <authorList>
            <person name="Liu CT."/>
            <person name="Lee KB."/>
            <person name="Wang YS."/>
            <person name="Peng MH."/>
            <person name="Lee KT."/>
            <person name="Suzuki S."/>
            <person name="Suzuki T."/>
            <person name="Oyaizu H."/>
        </authorList>
    </citation>
    <scope>NUCLEOTIDE SEQUENCE [LARGE SCALE GENOMIC DNA]</scope>
    <source>
        <strain evidence="3">ATCC 43989 / DSM 5975 / JCM 20966 / LMG 6465 / NBRC 14845 / NCIMB 13405 / ORS 571</strain>
    </source>
</reference>
<reference evidence="2 3" key="4">
    <citation type="journal article" date="2009" name="Appl. Environ. Microbiol.">
        <title>Comparative genome-wide transcriptional profiling of Azorhizobium caulinodans ORS571 grown under free-living and symbiotic conditions.</title>
        <authorList>
            <person name="Tsukada S."/>
            <person name="Aono T."/>
            <person name="Akiba N."/>
            <person name="Lee KB."/>
            <person name="Liu CT."/>
            <person name="Toyazaki H."/>
            <person name="Oyaizu H."/>
        </authorList>
    </citation>
    <scope>NUCLEOTIDE SEQUENCE [LARGE SCALE GENOMIC DNA]</scope>
    <source>
        <strain evidence="3">ATCC 43989 / DSM 5975 / JCM 20966 / LMG 6465 / NBRC 14845 / NCIMB 13405 / ORS 571</strain>
    </source>
</reference>
<dbReference type="KEGG" id="azc:AZC_3620"/>
<evidence type="ECO:0000313" key="2">
    <source>
        <dbReference type="EMBL" id="BAF89618.1"/>
    </source>
</evidence>
<dbReference type="Proteomes" id="UP000000270">
    <property type="component" value="Chromosome"/>
</dbReference>
<dbReference type="HOGENOM" id="CLU_2033301_0_0_5"/>
<name>A8IFI8_AZOC5</name>
<reference evidence="3" key="2">
    <citation type="submission" date="2007-04" db="EMBL/GenBank/DDBJ databases">
        <title>Complete genome sequence of the nitrogen-fixing bacterium Azorhizobium caulinodans ORS571.</title>
        <authorList>
            <person name="Lee K.B."/>
            <person name="Backer P.D."/>
            <person name="Aono T."/>
            <person name="Liu C.T."/>
            <person name="Suzuki S."/>
            <person name="Suzuki T."/>
            <person name="Kaneko T."/>
            <person name="Yamada M."/>
            <person name="Tabata S."/>
            <person name="Kupfer D.M."/>
            <person name="Najar F.Z."/>
            <person name="Wiley G.B."/>
            <person name="Roe B."/>
            <person name="Binnewies T."/>
            <person name="Ussery D."/>
            <person name="Vereecke D."/>
            <person name="Gevers D."/>
            <person name="Holsters M."/>
            <person name="Oyaizu H."/>
        </authorList>
    </citation>
    <scope>NUCLEOTIDE SEQUENCE [LARGE SCALE GENOMIC DNA]</scope>
    <source>
        <strain evidence="3">ATCC 43989 / DSM 5975 / JCM 20966 / LMG 6465 / NBRC 14845 / NCIMB 13405 / ORS 571</strain>
    </source>
</reference>
<dbReference type="AlphaFoldDB" id="A8IFI8"/>
<proteinExistence type="predicted"/>
<reference evidence="2 3" key="3">
    <citation type="journal article" date="2008" name="BMC Genomics">
        <title>The genome of the versatile nitrogen fixer Azorhizobium caulinodans ORS571.</title>
        <authorList>
            <person name="Lee KB."/>
            <person name="Backer P.D."/>
            <person name="Aono T."/>
            <person name="Liu CT."/>
            <person name="Suzuki S."/>
            <person name="Suzuki T."/>
            <person name="Kaneko T."/>
            <person name="Yamada M."/>
            <person name="Tabata S."/>
            <person name="Kupfer D.M."/>
            <person name="Najar F.Z."/>
            <person name="Wiley G.B."/>
            <person name="Roe B."/>
            <person name="Binnewies T.T."/>
            <person name="Ussery D.W."/>
            <person name="D'Haeze W."/>
            <person name="Herder J.D."/>
            <person name="Gevers D."/>
            <person name="Vereecke D."/>
            <person name="Holsters M."/>
            <person name="Oyaizu H."/>
        </authorList>
    </citation>
    <scope>NUCLEOTIDE SEQUENCE [LARGE SCALE GENOMIC DNA]</scope>
    <source>
        <strain evidence="3">ATCC 43989 / DSM 5975 / JCM 20966 / LMG 6465 / NBRC 14845 / NCIMB 13405 / ORS 571</strain>
    </source>
</reference>
<reference evidence="2 3" key="1">
    <citation type="journal article" date="2007" name="Appl. Environ. Microbiol.">
        <title>Rhizobial factors required for stem nodule maturation and maintenance in Sesbania rostrata-Azorhizobium caulinodans ORS571 symbiosis.</title>
        <authorList>
            <person name="Suzuki S."/>
            <person name="Aono T."/>
            <person name="Lee KB."/>
            <person name="Suzuki T."/>
            <person name="Liu CT."/>
            <person name="Miwa H."/>
            <person name="Wakao S."/>
            <person name="Iki T."/>
            <person name="Oyaizu H."/>
        </authorList>
    </citation>
    <scope>NUCLEOTIDE SEQUENCE [LARGE SCALE GENOMIC DNA]</scope>
    <source>
        <strain evidence="3">ATCC 43989 / DSM 5975 / JCM 20966 / LMG 6465 / NBRC 14845 / NCIMB 13405 / ORS 571</strain>
    </source>
</reference>
<dbReference type="RefSeq" id="WP_012172143.1">
    <property type="nucleotide sequence ID" value="NC_009937.1"/>
</dbReference>